<feature type="chain" id="PRO_5045770902" evidence="1">
    <location>
        <begin position="23"/>
        <end position="322"/>
    </location>
</feature>
<keyword evidence="3" id="KW-1185">Reference proteome</keyword>
<protein>
    <submittedName>
        <fullName evidence="2">Uncharacterized protein</fullName>
    </submittedName>
</protein>
<evidence type="ECO:0000313" key="2">
    <source>
        <dbReference type="EMBL" id="MFC5179682.1"/>
    </source>
</evidence>
<evidence type="ECO:0000256" key="1">
    <source>
        <dbReference type="SAM" id="SignalP"/>
    </source>
</evidence>
<dbReference type="EMBL" id="JBHSKD010000030">
    <property type="protein sequence ID" value="MFC5179682.1"/>
    <property type="molecule type" value="Genomic_DNA"/>
</dbReference>
<feature type="signal peptide" evidence="1">
    <location>
        <begin position="1"/>
        <end position="22"/>
    </location>
</feature>
<dbReference type="Proteomes" id="UP001596087">
    <property type="component" value="Unassembled WGS sequence"/>
</dbReference>
<organism evidence="2 3">
    <name type="scientific">Nocardioides taihuensis</name>
    <dbReference type="NCBI Taxonomy" id="1835606"/>
    <lineage>
        <taxon>Bacteria</taxon>
        <taxon>Bacillati</taxon>
        <taxon>Actinomycetota</taxon>
        <taxon>Actinomycetes</taxon>
        <taxon>Propionibacteriales</taxon>
        <taxon>Nocardioidaceae</taxon>
        <taxon>Nocardioides</taxon>
    </lineage>
</organism>
<gene>
    <name evidence="2" type="ORF">ACFPGP_23625</name>
</gene>
<comment type="caution">
    <text evidence="2">The sequence shown here is derived from an EMBL/GenBank/DDBJ whole genome shotgun (WGS) entry which is preliminary data.</text>
</comment>
<dbReference type="RefSeq" id="WP_378594009.1">
    <property type="nucleotide sequence ID" value="NZ_JBHSKD010000030.1"/>
</dbReference>
<accession>A0ABW0BR38</accession>
<evidence type="ECO:0000313" key="3">
    <source>
        <dbReference type="Proteomes" id="UP001596087"/>
    </source>
</evidence>
<name>A0ABW0BR38_9ACTN</name>
<reference evidence="3" key="1">
    <citation type="journal article" date="2019" name="Int. J. Syst. Evol. Microbiol.">
        <title>The Global Catalogue of Microorganisms (GCM) 10K type strain sequencing project: providing services to taxonomists for standard genome sequencing and annotation.</title>
        <authorList>
            <consortium name="The Broad Institute Genomics Platform"/>
            <consortium name="The Broad Institute Genome Sequencing Center for Infectious Disease"/>
            <person name="Wu L."/>
            <person name="Ma J."/>
        </authorList>
    </citation>
    <scope>NUCLEOTIDE SEQUENCE [LARGE SCALE GENOMIC DNA]</scope>
    <source>
        <strain evidence="3">DFY41</strain>
    </source>
</reference>
<sequence>MRRSAVLATVVSCGLALGSALAASPAAADETVVVSGLSFPPGDTYVTTFGCADLYHGAGAAPLVRLGNLDTSPAGRRSAGVLPLADGSATGPVTRVDSVAATSVEGFTARADRGGVGVAWVWYVAPGVDVGQVWVGRAPLQASPGWGYVDAAGAAYEWQKVDALTGRVVEAAGTATTTAFTRAHGDGPGYLLAGLGCDGTAFSFDALQVGSPGAVTTYDVEGLVLSTTISASGDRVPPGGPVTLTGATLDSAGEPAGTALQLEALAAGESAWQAVGDPVEADRDGYVRTTVEPTVRTQYRWSAPDTGYADASVSGAVTVRPR</sequence>
<keyword evidence="1" id="KW-0732">Signal</keyword>
<proteinExistence type="predicted"/>